<proteinExistence type="predicted"/>
<dbReference type="AlphaFoldDB" id="A0A6G0TVB5"/>
<evidence type="ECO:0000313" key="2">
    <source>
        <dbReference type="EMBL" id="KAE9538202.1"/>
    </source>
</evidence>
<feature type="compositionally biased region" description="Polar residues" evidence="1">
    <location>
        <begin position="1"/>
        <end position="13"/>
    </location>
</feature>
<protein>
    <submittedName>
        <fullName evidence="2">Uncharacterized protein</fullName>
    </submittedName>
</protein>
<feature type="region of interest" description="Disordered" evidence="1">
    <location>
        <begin position="126"/>
        <end position="145"/>
    </location>
</feature>
<organism evidence="2 3">
    <name type="scientific">Aphis glycines</name>
    <name type="common">Soybean aphid</name>
    <dbReference type="NCBI Taxonomy" id="307491"/>
    <lineage>
        <taxon>Eukaryota</taxon>
        <taxon>Metazoa</taxon>
        <taxon>Ecdysozoa</taxon>
        <taxon>Arthropoda</taxon>
        <taxon>Hexapoda</taxon>
        <taxon>Insecta</taxon>
        <taxon>Pterygota</taxon>
        <taxon>Neoptera</taxon>
        <taxon>Paraneoptera</taxon>
        <taxon>Hemiptera</taxon>
        <taxon>Sternorrhyncha</taxon>
        <taxon>Aphidomorpha</taxon>
        <taxon>Aphidoidea</taxon>
        <taxon>Aphididae</taxon>
        <taxon>Aphidini</taxon>
        <taxon>Aphis</taxon>
        <taxon>Aphis</taxon>
    </lineage>
</organism>
<feature type="region of interest" description="Disordered" evidence="1">
    <location>
        <begin position="1"/>
        <end position="20"/>
    </location>
</feature>
<keyword evidence="3" id="KW-1185">Reference proteome</keyword>
<feature type="region of interest" description="Disordered" evidence="1">
    <location>
        <begin position="172"/>
        <end position="196"/>
    </location>
</feature>
<comment type="caution">
    <text evidence="2">The sequence shown here is derived from an EMBL/GenBank/DDBJ whole genome shotgun (WGS) entry which is preliminary data.</text>
</comment>
<dbReference type="EMBL" id="VYZN01000017">
    <property type="protein sequence ID" value="KAE9538202.1"/>
    <property type="molecule type" value="Genomic_DNA"/>
</dbReference>
<accession>A0A6G0TVB5</accession>
<name>A0A6G0TVB5_APHGL</name>
<evidence type="ECO:0000256" key="1">
    <source>
        <dbReference type="SAM" id="MobiDB-lite"/>
    </source>
</evidence>
<sequence length="196" mass="21637">MGATTGGNSSPSPSRYDFSPSKCETIRHQKRMPIFSQLRVCVCSSKAGNTTCSSNSSMDNSLTESLCKVTLYGKNDGHIDFRIRIGSQTTRKTAVPNIMADAMSLRPCCNMPCCIRLKSGSFRFRKNHSTPGRTTSRRSSTNEANQWMNMDVPGAKRKLASLSLKLVSNIDNEHMSNHQPHTKGKTPISTTDNRDT</sequence>
<gene>
    <name evidence="2" type="ORF">AGLY_006174</name>
</gene>
<reference evidence="2 3" key="1">
    <citation type="submission" date="2019-08" db="EMBL/GenBank/DDBJ databases">
        <title>The genome of the soybean aphid Biotype 1, its phylome, world population structure and adaptation to the North American continent.</title>
        <authorList>
            <person name="Giordano R."/>
            <person name="Donthu R.K."/>
            <person name="Hernandez A.G."/>
            <person name="Wright C.L."/>
            <person name="Zimin A.V."/>
        </authorList>
    </citation>
    <scope>NUCLEOTIDE SEQUENCE [LARGE SCALE GENOMIC DNA]</scope>
    <source>
        <tissue evidence="2">Whole aphids</tissue>
    </source>
</reference>
<feature type="compositionally biased region" description="Polar residues" evidence="1">
    <location>
        <begin position="187"/>
        <end position="196"/>
    </location>
</feature>
<dbReference type="Proteomes" id="UP000475862">
    <property type="component" value="Unassembled WGS sequence"/>
</dbReference>
<evidence type="ECO:0000313" key="3">
    <source>
        <dbReference type="Proteomes" id="UP000475862"/>
    </source>
</evidence>